<evidence type="ECO:0000256" key="5">
    <source>
        <dbReference type="ARBA" id="ARBA00023136"/>
    </source>
</evidence>
<dbReference type="GO" id="GO:0005783">
    <property type="term" value="C:endoplasmic reticulum"/>
    <property type="evidence" value="ECO:0007669"/>
    <property type="project" value="TreeGrafter"/>
</dbReference>
<dbReference type="AlphaFoldDB" id="A0A9W8H2M0"/>
<feature type="transmembrane region" description="Helical" evidence="10">
    <location>
        <begin position="467"/>
        <end position="489"/>
    </location>
</feature>
<protein>
    <recommendedName>
        <fullName evidence="10">Palmitoyltransferase</fullName>
        <ecNumber evidence="10">2.3.1.225</ecNumber>
    </recommendedName>
</protein>
<feature type="transmembrane region" description="Helical" evidence="10">
    <location>
        <begin position="312"/>
        <end position="333"/>
    </location>
</feature>
<keyword evidence="2 10" id="KW-0808">Transferase</keyword>
<dbReference type="InterPro" id="IPR001594">
    <property type="entry name" value="Palmitoyltrfase_DHHC"/>
</dbReference>
<keyword evidence="8 10" id="KW-0012">Acyltransferase</keyword>
<evidence type="ECO:0000256" key="11">
    <source>
        <dbReference type="SAM" id="MobiDB-lite"/>
    </source>
</evidence>
<evidence type="ECO:0000256" key="9">
    <source>
        <dbReference type="ARBA" id="ARBA00048048"/>
    </source>
</evidence>
<gene>
    <name evidence="13" type="primary">SWF1</name>
    <name evidence="13" type="ORF">GGI19_000927</name>
</gene>
<proteinExistence type="inferred from homology"/>
<evidence type="ECO:0000256" key="10">
    <source>
        <dbReference type="RuleBase" id="RU079119"/>
    </source>
</evidence>
<comment type="catalytic activity">
    <reaction evidence="9 10">
        <text>L-cysteinyl-[protein] + hexadecanoyl-CoA = S-hexadecanoyl-L-cysteinyl-[protein] + CoA</text>
        <dbReference type="Rhea" id="RHEA:36683"/>
        <dbReference type="Rhea" id="RHEA-COMP:10131"/>
        <dbReference type="Rhea" id="RHEA-COMP:11032"/>
        <dbReference type="ChEBI" id="CHEBI:29950"/>
        <dbReference type="ChEBI" id="CHEBI:57287"/>
        <dbReference type="ChEBI" id="CHEBI:57379"/>
        <dbReference type="ChEBI" id="CHEBI:74151"/>
        <dbReference type="EC" id="2.3.1.225"/>
    </reaction>
</comment>
<dbReference type="GO" id="GO:0006612">
    <property type="term" value="P:protein targeting to membrane"/>
    <property type="evidence" value="ECO:0007669"/>
    <property type="project" value="TreeGrafter"/>
</dbReference>
<reference evidence="13" key="1">
    <citation type="submission" date="2022-07" db="EMBL/GenBank/DDBJ databases">
        <title>Phylogenomic reconstructions and comparative analyses of Kickxellomycotina fungi.</title>
        <authorList>
            <person name="Reynolds N.K."/>
            <person name="Stajich J.E."/>
            <person name="Barry K."/>
            <person name="Grigoriev I.V."/>
            <person name="Crous P."/>
            <person name="Smith M.E."/>
        </authorList>
    </citation>
    <scope>NUCLEOTIDE SEQUENCE</scope>
    <source>
        <strain evidence="13">BCRC 34297</strain>
    </source>
</reference>
<feature type="transmembrane region" description="Helical" evidence="10">
    <location>
        <begin position="405"/>
        <end position="425"/>
    </location>
</feature>
<dbReference type="Pfam" id="PF01529">
    <property type="entry name" value="DHHC"/>
    <property type="match status" value="1"/>
</dbReference>
<keyword evidence="6" id="KW-0564">Palmitate</keyword>
<dbReference type="OrthoDB" id="9909019at2759"/>
<dbReference type="PROSITE" id="PS50216">
    <property type="entry name" value="DHHC"/>
    <property type="match status" value="1"/>
</dbReference>
<comment type="caution">
    <text evidence="13">The sequence shown here is derived from an EMBL/GenBank/DDBJ whole genome shotgun (WGS) entry which is preliminary data.</text>
</comment>
<comment type="similarity">
    <text evidence="10">Belongs to the DHHC palmitoyltransferase family.</text>
</comment>
<dbReference type="PANTHER" id="PTHR22883">
    <property type="entry name" value="ZINC FINGER DHHC DOMAIN CONTAINING PROTEIN"/>
    <property type="match status" value="1"/>
</dbReference>
<dbReference type="GO" id="GO:0016020">
    <property type="term" value="C:membrane"/>
    <property type="evidence" value="ECO:0007669"/>
    <property type="project" value="UniProtKB-SubCell"/>
</dbReference>
<evidence type="ECO:0000256" key="6">
    <source>
        <dbReference type="ARBA" id="ARBA00023139"/>
    </source>
</evidence>
<evidence type="ECO:0000256" key="3">
    <source>
        <dbReference type="ARBA" id="ARBA00022692"/>
    </source>
</evidence>
<comment type="domain">
    <text evidence="10">The DHHC domain is required for palmitoyltransferase activity.</text>
</comment>
<evidence type="ECO:0000256" key="8">
    <source>
        <dbReference type="ARBA" id="ARBA00023315"/>
    </source>
</evidence>
<dbReference type="GO" id="GO:0005794">
    <property type="term" value="C:Golgi apparatus"/>
    <property type="evidence" value="ECO:0007669"/>
    <property type="project" value="TreeGrafter"/>
</dbReference>
<keyword evidence="7" id="KW-0449">Lipoprotein</keyword>
<feature type="transmembrane region" description="Helical" evidence="10">
    <location>
        <begin position="205"/>
        <end position="224"/>
    </location>
</feature>
<dbReference type="EMBL" id="JANBUH010000029">
    <property type="protein sequence ID" value="KAJ2756326.1"/>
    <property type="molecule type" value="Genomic_DNA"/>
</dbReference>
<feature type="compositionally biased region" description="Basic and acidic residues" evidence="11">
    <location>
        <begin position="119"/>
        <end position="143"/>
    </location>
</feature>
<evidence type="ECO:0000256" key="1">
    <source>
        <dbReference type="ARBA" id="ARBA00004141"/>
    </source>
</evidence>
<dbReference type="GO" id="GO:0019706">
    <property type="term" value="F:protein-cysteine S-palmitoyltransferase activity"/>
    <property type="evidence" value="ECO:0007669"/>
    <property type="project" value="UniProtKB-EC"/>
</dbReference>
<dbReference type="EC" id="2.3.1.225" evidence="10"/>
<feature type="compositionally biased region" description="Basic and acidic residues" evidence="11">
    <location>
        <begin position="153"/>
        <end position="174"/>
    </location>
</feature>
<feature type="region of interest" description="Disordered" evidence="11">
    <location>
        <begin position="1"/>
        <end position="176"/>
    </location>
</feature>
<feature type="domain" description="Palmitoyltransferase DHHC" evidence="12">
    <location>
        <begin position="360"/>
        <end position="506"/>
    </location>
</feature>
<dbReference type="Proteomes" id="UP001140011">
    <property type="component" value="Unassembled WGS sequence"/>
</dbReference>
<feature type="compositionally biased region" description="Low complexity" evidence="11">
    <location>
        <begin position="1"/>
        <end position="14"/>
    </location>
</feature>
<organism evidence="13 14">
    <name type="scientific">Coemansia pectinata</name>
    <dbReference type="NCBI Taxonomy" id="1052879"/>
    <lineage>
        <taxon>Eukaryota</taxon>
        <taxon>Fungi</taxon>
        <taxon>Fungi incertae sedis</taxon>
        <taxon>Zoopagomycota</taxon>
        <taxon>Kickxellomycotina</taxon>
        <taxon>Kickxellomycetes</taxon>
        <taxon>Kickxellales</taxon>
        <taxon>Kickxellaceae</taxon>
        <taxon>Coemansia</taxon>
    </lineage>
</organism>
<feature type="compositionally biased region" description="Basic and acidic residues" evidence="11">
    <location>
        <begin position="101"/>
        <end position="112"/>
    </location>
</feature>
<evidence type="ECO:0000256" key="4">
    <source>
        <dbReference type="ARBA" id="ARBA00022989"/>
    </source>
</evidence>
<evidence type="ECO:0000313" key="14">
    <source>
        <dbReference type="Proteomes" id="UP001140011"/>
    </source>
</evidence>
<evidence type="ECO:0000256" key="7">
    <source>
        <dbReference type="ARBA" id="ARBA00023288"/>
    </source>
</evidence>
<evidence type="ECO:0000313" key="13">
    <source>
        <dbReference type="EMBL" id="KAJ2756326.1"/>
    </source>
</evidence>
<dbReference type="InterPro" id="IPR039859">
    <property type="entry name" value="PFA4/ZDH16/20/ERF2-like"/>
</dbReference>
<evidence type="ECO:0000259" key="12">
    <source>
        <dbReference type="Pfam" id="PF01529"/>
    </source>
</evidence>
<sequence length="594" mass="64953">MSTEVAAATASSKTADAEIRRSGRKRAAPDAYSPEVLTTTTTKKRKAAKPAEAAEKTTKKSKKTTDAAAPKKKAAADGKKKLVPAKATGEAKKKPAAAKKTTTEKKASDAKKPAATKKASAEKKSDAAPKIKKTVDTTADKPKKSAAAAAKKPAAEKKTAEKKAPAAKKADATPKKPAAAKKTGRCCLCRCRHQGVETQTCQDLYSTWVSVLSVFAVWVFVMILGPNRMFRDTIVERTHIYLTTSLPERINGFLRVTIGESAMASAERVGTALFGRRNPIFQIFAIVLYLLGVGVFFTEAAPMIPNRYVGSWQWITIGLALAVNMASYTLACIKDPGIVGAENVDSACALFAPDQLLYFEAKCRTCHLRKPARSKHCSACGHCIQMMDHHCIWLNNCVGLYNARYFLVFLVSFANICIYGSYIFATTLLELRHVRGLVDTMVWDDDAMDMVMLSFKSSILHLMDENVLLAIVTVLLFVLTPAILFFSAYQIRISMLGYTSNEESKWLTVDDAIRDGVVFCIHGEDGAGMSNGEMGGGVFELVEKEDQDADLRAKTLVTRLSQVKNHYDRGAWQNLVLLMCPPQSPTRHSKPHVH</sequence>
<keyword evidence="3 10" id="KW-0812">Transmembrane</keyword>
<keyword evidence="5 10" id="KW-0472">Membrane</keyword>
<feature type="transmembrane region" description="Helical" evidence="10">
    <location>
        <begin position="280"/>
        <end position="300"/>
    </location>
</feature>
<evidence type="ECO:0000256" key="2">
    <source>
        <dbReference type="ARBA" id="ARBA00022679"/>
    </source>
</evidence>
<keyword evidence="4 10" id="KW-1133">Transmembrane helix</keyword>
<accession>A0A9W8H2M0</accession>
<comment type="subcellular location">
    <subcellularLocation>
        <location evidence="1">Membrane</location>
        <topology evidence="1">Multi-pass membrane protein</topology>
    </subcellularLocation>
</comment>
<name>A0A9W8H2M0_9FUNG</name>
<keyword evidence="14" id="KW-1185">Reference proteome</keyword>